<feature type="compositionally biased region" description="Basic and acidic residues" evidence="1">
    <location>
        <begin position="74"/>
        <end position="90"/>
    </location>
</feature>
<accession>A0A9W9XAP1</accession>
<gene>
    <name evidence="2" type="ORF">N7530_001737</name>
</gene>
<protein>
    <submittedName>
        <fullName evidence="2">Uncharacterized protein</fullName>
    </submittedName>
</protein>
<dbReference type="EMBL" id="JAPWDO010000001">
    <property type="protein sequence ID" value="KAJ5487437.1"/>
    <property type="molecule type" value="Genomic_DNA"/>
</dbReference>
<reference evidence="2" key="1">
    <citation type="submission" date="2022-12" db="EMBL/GenBank/DDBJ databases">
        <authorList>
            <person name="Petersen C."/>
        </authorList>
    </citation>
    <scope>NUCLEOTIDE SEQUENCE</scope>
    <source>
        <strain evidence="2">IBT 17660</strain>
    </source>
</reference>
<keyword evidence="3" id="KW-1185">Reference proteome</keyword>
<sequence length="102" mass="11737">MPLPYLAASALGDALGDAYFPYSVSSPNLLHIPQPYQEGQGTAADDEHEIPQRQRSFQRRVSTEPSSLPPPTNEEWRRRIQDWNDNTIKERSRKRRGKCQVM</sequence>
<organism evidence="2 3">
    <name type="scientific">Penicillium desertorum</name>
    <dbReference type="NCBI Taxonomy" id="1303715"/>
    <lineage>
        <taxon>Eukaryota</taxon>
        <taxon>Fungi</taxon>
        <taxon>Dikarya</taxon>
        <taxon>Ascomycota</taxon>
        <taxon>Pezizomycotina</taxon>
        <taxon>Eurotiomycetes</taxon>
        <taxon>Eurotiomycetidae</taxon>
        <taxon>Eurotiales</taxon>
        <taxon>Aspergillaceae</taxon>
        <taxon>Penicillium</taxon>
    </lineage>
</organism>
<evidence type="ECO:0000256" key="1">
    <source>
        <dbReference type="SAM" id="MobiDB-lite"/>
    </source>
</evidence>
<dbReference type="AlphaFoldDB" id="A0A9W9XAP1"/>
<dbReference type="Proteomes" id="UP001147760">
    <property type="component" value="Unassembled WGS sequence"/>
</dbReference>
<comment type="caution">
    <text evidence="2">The sequence shown here is derived from an EMBL/GenBank/DDBJ whole genome shotgun (WGS) entry which is preliminary data.</text>
</comment>
<reference evidence="2" key="2">
    <citation type="journal article" date="2023" name="IMA Fungus">
        <title>Comparative genomic study of the Penicillium genus elucidates a diverse pangenome and 15 lateral gene transfer events.</title>
        <authorList>
            <person name="Petersen C."/>
            <person name="Sorensen T."/>
            <person name="Nielsen M.R."/>
            <person name="Sondergaard T.E."/>
            <person name="Sorensen J.L."/>
            <person name="Fitzpatrick D.A."/>
            <person name="Frisvad J.C."/>
            <person name="Nielsen K.L."/>
        </authorList>
    </citation>
    <scope>NUCLEOTIDE SEQUENCE</scope>
    <source>
        <strain evidence="2">IBT 17660</strain>
    </source>
</reference>
<name>A0A9W9XAP1_9EURO</name>
<feature type="compositionally biased region" description="Polar residues" evidence="1">
    <location>
        <begin position="53"/>
        <end position="66"/>
    </location>
</feature>
<feature type="region of interest" description="Disordered" evidence="1">
    <location>
        <begin position="31"/>
        <end position="102"/>
    </location>
</feature>
<proteinExistence type="predicted"/>
<evidence type="ECO:0000313" key="3">
    <source>
        <dbReference type="Proteomes" id="UP001147760"/>
    </source>
</evidence>
<evidence type="ECO:0000313" key="2">
    <source>
        <dbReference type="EMBL" id="KAJ5487437.1"/>
    </source>
</evidence>
<feature type="compositionally biased region" description="Basic residues" evidence="1">
    <location>
        <begin position="91"/>
        <end position="102"/>
    </location>
</feature>